<dbReference type="GO" id="GO:0005975">
    <property type="term" value="P:carbohydrate metabolic process"/>
    <property type="evidence" value="ECO:0007669"/>
    <property type="project" value="InterPro"/>
</dbReference>
<dbReference type="InterPro" id="IPR008928">
    <property type="entry name" value="6-hairpin_glycosidase_sf"/>
</dbReference>
<dbReference type="InterPro" id="IPR012341">
    <property type="entry name" value="6hp_glycosidase-like_sf"/>
</dbReference>
<comment type="caution">
    <text evidence="1">The sequence shown here is derived from an EMBL/GenBank/DDBJ whole genome shotgun (WGS) entry which is preliminary data.</text>
</comment>
<sequence length="628" mass="71571">MDEHTKFDSLINHLKDNFSAIYTNWVQTHLTQINNKNNITTVVTDTLPSTFVLSVSDGYKKARTATFVVDDLVKINEADSIISFADFEKILPLIIAQIAKLSSKFDAPIAWLRFEWLNQASLTNWVDFQQSLKSFKRNYYRSGIAFVGVREPWLLLTEMELNANACLYAGNTVTHAKVNVNNLNTYLRARHGSSQLPDFSDELPLISFNTSGVFIDVESDEYHNLETKSRNKGHRILPALSAETTQPIIEMSTNYLSKQVQPSGQYIYGHFPCFGRTIDTYNSLRHASSTYALIEGYEACRNFDSNAGNGTDAETTALVTASASPAKLTLSQMQSDIDKAMGYLTHQLIQTYDDKAYVVDTGGEIKLGANAVAILALVKYLQVFTDTPKAKEYHALAEKLALGIIAMQQEDGSFVHVLHSKDLTLKAKHRIIYYDGEAAFAMMRLYGLTKDERWIDCVTRAFDYFIAAKHDQAHDHWLSYCSNELIIYKPEKKYFQFAVDNVKGYTNFIKSRITTFPTLLELSMAFHNMLLKLDEHPEFQDVLNGFDVQEFYEALHARANHLLNGFFFPEMAMFYKLPQTILHGFFIRHHSFRVRIDDVEHYLSGLIAYHDFLEKTNFSKSTSKNNIP</sequence>
<protein>
    <submittedName>
        <fullName evidence="1">Uncharacterized protein</fullName>
    </submittedName>
</protein>
<accession>A0A1B6NYE1</accession>
<name>A0A1B6NYE1_9ZZZZ</name>
<dbReference type="AlphaFoldDB" id="A0A1B6NYE1"/>
<dbReference type="Gene3D" id="1.50.10.10">
    <property type="match status" value="1"/>
</dbReference>
<organism evidence="1">
    <name type="scientific">marine sediment metagenome</name>
    <dbReference type="NCBI Taxonomy" id="412755"/>
    <lineage>
        <taxon>unclassified sequences</taxon>
        <taxon>metagenomes</taxon>
        <taxon>ecological metagenomes</taxon>
    </lineage>
</organism>
<gene>
    <name evidence="1" type="ORF">MGSAQ_000080</name>
</gene>
<proteinExistence type="predicted"/>
<dbReference type="SUPFAM" id="SSF48208">
    <property type="entry name" value="Six-hairpin glycosidases"/>
    <property type="match status" value="1"/>
</dbReference>
<evidence type="ECO:0000313" key="1">
    <source>
        <dbReference type="EMBL" id="KTF08420.1"/>
    </source>
</evidence>
<dbReference type="EMBL" id="AYSL01000005">
    <property type="protein sequence ID" value="KTF08420.1"/>
    <property type="molecule type" value="Genomic_DNA"/>
</dbReference>
<reference evidence="1" key="1">
    <citation type="submission" date="2013-11" db="EMBL/GenBank/DDBJ databases">
        <title>Microbial diversity, functional groups and degradation webs in Northern and Southern Mediterranean and Red Sea marine crude oil polluted sites.</title>
        <authorList>
            <person name="Daffonchio D."/>
            <person name="Mapelli F."/>
            <person name="Ferrer M."/>
            <person name="Richter M."/>
            <person name="Cherif A."/>
            <person name="Malkawi H.I."/>
            <person name="Yakimov M.M."/>
            <person name="Abdel-Fattah Y.R."/>
            <person name="Blaghen M."/>
            <person name="Golyshin P.N."/>
            <person name="Kalogerakis N."/>
            <person name="Boon N."/>
            <person name="Magagnini M."/>
            <person name="Fava F."/>
        </authorList>
    </citation>
    <scope>NUCLEOTIDE SEQUENCE</scope>
</reference>